<evidence type="ECO:0000256" key="2">
    <source>
        <dbReference type="ARBA" id="ARBA00022475"/>
    </source>
</evidence>
<dbReference type="InterPro" id="IPR000700">
    <property type="entry name" value="PAS-assoc_C"/>
</dbReference>
<dbReference type="AlphaFoldDB" id="A0A7H9BLC7"/>
<dbReference type="FunFam" id="3.30.70.270:FF:000001">
    <property type="entry name" value="Diguanylate cyclase domain protein"/>
    <property type="match status" value="1"/>
</dbReference>
<comment type="subcellular location">
    <subcellularLocation>
        <location evidence="1">Cell membrane</location>
        <topology evidence="1">Multi-pass membrane protein</topology>
    </subcellularLocation>
</comment>
<feature type="transmembrane region" description="Helical" evidence="6">
    <location>
        <begin position="275"/>
        <end position="294"/>
    </location>
</feature>
<dbReference type="InterPro" id="IPR007895">
    <property type="entry name" value="MASE1"/>
</dbReference>
<feature type="transmembrane region" description="Helical" evidence="6">
    <location>
        <begin position="48"/>
        <end position="65"/>
    </location>
</feature>
<feature type="transmembrane region" description="Helical" evidence="6">
    <location>
        <begin position="201"/>
        <end position="223"/>
    </location>
</feature>
<name>A0A7H9BLC7_9NEIS</name>
<keyword evidence="2" id="KW-1003">Cell membrane</keyword>
<dbReference type="SMART" id="SM00091">
    <property type="entry name" value="PAS"/>
    <property type="match status" value="1"/>
</dbReference>
<keyword evidence="3 6" id="KW-0812">Transmembrane</keyword>
<dbReference type="InterPro" id="IPR043128">
    <property type="entry name" value="Rev_trsase/Diguanyl_cyclase"/>
</dbReference>
<evidence type="ECO:0000259" key="9">
    <source>
        <dbReference type="PROSITE" id="PS50887"/>
    </source>
</evidence>
<dbReference type="Pfam" id="PF00989">
    <property type="entry name" value="PAS"/>
    <property type="match status" value="1"/>
</dbReference>
<evidence type="ECO:0000259" key="8">
    <source>
        <dbReference type="PROSITE" id="PS50113"/>
    </source>
</evidence>
<evidence type="ECO:0000256" key="3">
    <source>
        <dbReference type="ARBA" id="ARBA00022692"/>
    </source>
</evidence>
<reference evidence="10 11" key="1">
    <citation type="submission" date="2020-07" db="EMBL/GenBank/DDBJ databases">
        <title>Complete genome sequence of Chitinibacter sp. 2T18.</title>
        <authorList>
            <person name="Bae J.-W."/>
            <person name="Choi J.-W."/>
        </authorList>
    </citation>
    <scope>NUCLEOTIDE SEQUENCE [LARGE SCALE GENOMIC DNA]</scope>
    <source>
        <strain evidence="10 11">2T18</strain>
    </source>
</reference>
<dbReference type="Gene3D" id="3.30.70.270">
    <property type="match status" value="1"/>
</dbReference>
<sequence length="595" mass="65293">MIAAKSGLLRAYFHDWPLLRVSAQLMLGYLLLALLSICLFRLGNGIAVIWFANAIGIVALSRLAYQRWLLPVLALAVANLGANLFTGTPLSLSLIYLLSNLLEMLLGGFLLRRSQGEAGYFFSLSGILRLFWLGVLLPVLAGSLLAVVLLSTQVTVASLWLVLLHWIEGSAIGGATILPLAYWICLYGWRSLLGILLQKRLFALLLLAVAVAILAPMALPFPFIYMSLPLFWIAYSGGVPGVVLVNMLVSMAICVQISLGLLLPPPTIYTWGYTLFYLPILATLLPPLMLATAMDMSSSAVAALEHSERRYRSLYQHTPAMLSSCDPSGHIVSVNEVWLRTTGFHYAEVIGQEASHFLSSESARQLQQEVWPILLREGVCHNIPQQINSKSGGVVEVLMTAALERNESGSPTRLLVVQLDISDKVKAQHQAYHDALTQLPNRMLFSDRLEQACQQGNRNHENFCVIFLDLDHFKTINDDYGHELGDQLLVEVSHRLSATIRSSDTVSRLGGDEFVMLLGGLAPCEEAAQIAAKILTAVAQPCTLNGVVITISVSMGLAFYPDDGLDSVTLMRHADEAMYRAKRLGRNCFAQYTPS</sequence>
<dbReference type="KEGG" id="chiz:HQ393_12965"/>
<dbReference type="CDD" id="cd01949">
    <property type="entry name" value="GGDEF"/>
    <property type="match status" value="1"/>
</dbReference>
<dbReference type="Proteomes" id="UP000509597">
    <property type="component" value="Chromosome"/>
</dbReference>
<accession>A0A7H9BLC7</accession>
<gene>
    <name evidence="10" type="ORF">HQ393_12965</name>
</gene>
<dbReference type="EMBL" id="CP058627">
    <property type="protein sequence ID" value="QLG89078.1"/>
    <property type="molecule type" value="Genomic_DNA"/>
</dbReference>
<dbReference type="SMART" id="SM00267">
    <property type="entry name" value="GGDEF"/>
    <property type="match status" value="1"/>
</dbReference>
<evidence type="ECO:0000256" key="5">
    <source>
        <dbReference type="ARBA" id="ARBA00023136"/>
    </source>
</evidence>
<feature type="domain" description="PAS" evidence="7">
    <location>
        <begin position="307"/>
        <end position="377"/>
    </location>
</feature>
<dbReference type="InterPro" id="IPR000014">
    <property type="entry name" value="PAS"/>
</dbReference>
<dbReference type="InterPro" id="IPR052163">
    <property type="entry name" value="DGC-Regulatory_Protein"/>
</dbReference>
<feature type="transmembrane region" description="Helical" evidence="6">
    <location>
        <begin position="169"/>
        <end position="189"/>
    </location>
</feature>
<proteinExistence type="predicted"/>
<evidence type="ECO:0000256" key="6">
    <source>
        <dbReference type="SAM" id="Phobius"/>
    </source>
</evidence>
<dbReference type="NCBIfam" id="TIGR00229">
    <property type="entry name" value="sensory_box"/>
    <property type="match status" value="1"/>
</dbReference>
<dbReference type="SUPFAM" id="SSF55785">
    <property type="entry name" value="PYP-like sensor domain (PAS domain)"/>
    <property type="match status" value="1"/>
</dbReference>
<dbReference type="GO" id="GO:0005886">
    <property type="term" value="C:plasma membrane"/>
    <property type="evidence" value="ECO:0007669"/>
    <property type="project" value="UniProtKB-SubCell"/>
</dbReference>
<protein>
    <submittedName>
        <fullName evidence="10">Diguanylate cyclase</fullName>
    </submittedName>
</protein>
<dbReference type="NCBIfam" id="TIGR00254">
    <property type="entry name" value="GGDEF"/>
    <property type="match status" value="1"/>
</dbReference>
<dbReference type="RefSeq" id="WP_179355579.1">
    <property type="nucleotide sequence ID" value="NZ_CP058627.1"/>
</dbReference>
<dbReference type="PROSITE" id="PS50887">
    <property type="entry name" value="GGDEF"/>
    <property type="match status" value="1"/>
</dbReference>
<evidence type="ECO:0000313" key="11">
    <source>
        <dbReference type="Proteomes" id="UP000509597"/>
    </source>
</evidence>
<keyword evidence="5 6" id="KW-0472">Membrane</keyword>
<dbReference type="PANTHER" id="PTHR46663:SF3">
    <property type="entry name" value="SLL0267 PROTEIN"/>
    <property type="match status" value="1"/>
</dbReference>
<dbReference type="Pfam" id="PF05231">
    <property type="entry name" value="MASE1"/>
    <property type="match status" value="1"/>
</dbReference>
<feature type="transmembrane region" description="Helical" evidence="6">
    <location>
        <begin position="243"/>
        <end position="263"/>
    </location>
</feature>
<dbReference type="PROSITE" id="PS50113">
    <property type="entry name" value="PAC"/>
    <property type="match status" value="1"/>
</dbReference>
<dbReference type="SUPFAM" id="SSF55073">
    <property type="entry name" value="Nucleotide cyclase"/>
    <property type="match status" value="1"/>
</dbReference>
<dbReference type="PANTHER" id="PTHR46663">
    <property type="entry name" value="DIGUANYLATE CYCLASE DGCT-RELATED"/>
    <property type="match status" value="1"/>
</dbReference>
<dbReference type="Gene3D" id="3.30.450.20">
    <property type="entry name" value="PAS domain"/>
    <property type="match status" value="1"/>
</dbReference>
<feature type="transmembrane region" description="Helical" evidence="6">
    <location>
        <begin position="21"/>
        <end position="42"/>
    </location>
</feature>
<dbReference type="InterPro" id="IPR013767">
    <property type="entry name" value="PAS_fold"/>
</dbReference>
<feature type="domain" description="GGDEF" evidence="9">
    <location>
        <begin position="461"/>
        <end position="594"/>
    </location>
</feature>
<evidence type="ECO:0000313" key="10">
    <source>
        <dbReference type="EMBL" id="QLG89078.1"/>
    </source>
</evidence>
<dbReference type="InterPro" id="IPR029787">
    <property type="entry name" value="Nucleotide_cyclase"/>
</dbReference>
<keyword evidence="11" id="KW-1185">Reference proteome</keyword>
<dbReference type="InterPro" id="IPR000160">
    <property type="entry name" value="GGDEF_dom"/>
</dbReference>
<dbReference type="Pfam" id="PF00990">
    <property type="entry name" value="GGDEF"/>
    <property type="match status" value="1"/>
</dbReference>
<dbReference type="GO" id="GO:0006355">
    <property type="term" value="P:regulation of DNA-templated transcription"/>
    <property type="evidence" value="ECO:0007669"/>
    <property type="project" value="InterPro"/>
</dbReference>
<dbReference type="InterPro" id="IPR035965">
    <property type="entry name" value="PAS-like_dom_sf"/>
</dbReference>
<dbReference type="PROSITE" id="PS50112">
    <property type="entry name" value="PAS"/>
    <property type="match status" value="1"/>
</dbReference>
<evidence type="ECO:0000256" key="1">
    <source>
        <dbReference type="ARBA" id="ARBA00004651"/>
    </source>
</evidence>
<evidence type="ECO:0000259" key="7">
    <source>
        <dbReference type="PROSITE" id="PS50112"/>
    </source>
</evidence>
<dbReference type="CDD" id="cd00130">
    <property type="entry name" value="PAS"/>
    <property type="match status" value="1"/>
</dbReference>
<dbReference type="GO" id="GO:0003824">
    <property type="term" value="F:catalytic activity"/>
    <property type="evidence" value="ECO:0007669"/>
    <property type="project" value="UniProtKB-ARBA"/>
</dbReference>
<feature type="domain" description="PAC" evidence="8">
    <location>
        <begin position="381"/>
        <end position="433"/>
    </location>
</feature>
<evidence type="ECO:0000256" key="4">
    <source>
        <dbReference type="ARBA" id="ARBA00022989"/>
    </source>
</evidence>
<organism evidence="10 11">
    <name type="scientific">Chitinibacter bivalviorum</name>
    <dbReference type="NCBI Taxonomy" id="2739434"/>
    <lineage>
        <taxon>Bacteria</taxon>
        <taxon>Pseudomonadati</taxon>
        <taxon>Pseudomonadota</taxon>
        <taxon>Betaproteobacteria</taxon>
        <taxon>Neisseriales</taxon>
        <taxon>Chitinibacteraceae</taxon>
        <taxon>Chitinibacter</taxon>
    </lineage>
</organism>
<keyword evidence="4 6" id="KW-1133">Transmembrane helix</keyword>